<dbReference type="SMART" id="SM00530">
    <property type="entry name" value="HTH_XRE"/>
    <property type="match status" value="1"/>
</dbReference>
<dbReference type="PANTHER" id="PTHR46797">
    <property type="entry name" value="HTH-TYPE TRANSCRIPTIONAL REGULATOR"/>
    <property type="match status" value="1"/>
</dbReference>
<organism evidence="5 6">
    <name type="scientific">Variovorax guangxiensis</name>
    <dbReference type="NCBI Taxonomy" id="1775474"/>
    <lineage>
        <taxon>Bacteria</taxon>
        <taxon>Pseudomonadati</taxon>
        <taxon>Pseudomonadota</taxon>
        <taxon>Betaproteobacteria</taxon>
        <taxon>Burkholderiales</taxon>
        <taxon>Comamonadaceae</taxon>
        <taxon>Variovorax</taxon>
    </lineage>
</organism>
<keyword evidence="2" id="KW-0238">DNA-binding</keyword>
<dbReference type="Gene3D" id="1.10.260.40">
    <property type="entry name" value="lambda repressor-like DNA-binding domains"/>
    <property type="match status" value="1"/>
</dbReference>
<evidence type="ECO:0000313" key="6">
    <source>
        <dbReference type="Proteomes" id="UP000281118"/>
    </source>
</evidence>
<dbReference type="SUPFAM" id="SSF47413">
    <property type="entry name" value="lambda repressor-like DNA-binding domains"/>
    <property type="match status" value="1"/>
</dbReference>
<keyword evidence="1" id="KW-0805">Transcription regulation</keyword>
<dbReference type="EMBL" id="RXFT01000017">
    <property type="protein sequence ID" value="RUR71078.1"/>
    <property type="molecule type" value="Genomic_DNA"/>
</dbReference>
<sequence length="85" mass="9499">MSTKTRVVAQNPLEVFGAGVRAERKARGYSQEAFADHIGIDRSYMGGVERGERNLSLTNIMRIVMGLEMKPSEFFKYLDGSARAK</sequence>
<proteinExistence type="predicted"/>
<evidence type="ECO:0000256" key="2">
    <source>
        <dbReference type="ARBA" id="ARBA00023125"/>
    </source>
</evidence>
<protein>
    <submittedName>
        <fullName evidence="5">Helix-turn-helix domain-containing protein</fullName>
    </submittedName>
</protein>
<dbReference type="PANTHER" id="PTHR46797:SF23">
    <property type="entry name" value="HTH-TYPE TRANSCRIPTIONAL REGULATOR SUTR"/>
    <property type="match status" value="1"/>
</dbReference>
<dbReference type="InterPro" id="IPR050807">
    <property type="entry name" value="TransReg_Diox_bact_type"/>
</dbReference>
<dbReference type="AlphaFoldDB" id="A0A433MTB8"/>
<keyword evidence="3" id="KW-0804">Transcription</keyword>
<dbReference type="RefSeq" id="WP_126025161.1">
    <property type="nucleotide sequence ID" value="NZ_RXFT01000017.1"/>
</dbReference>
<dbReference type="InterPro" id="IPR010982">
    <property type="entry name" value="Lambda_DNA-bd_dom_sf"/>
</dbReference>
<name>A0A433MTB8_9BURK</name>
<evidence type="ECO:0000313" key="5">
    <source>
        <dbReference type="EMBL" id="RUR71078.1"/>
    </source>
</evidence>
<dbReference type="InterPro" id="IPR001387">
    <property type="entry name" value="Cro/C1-type_HTH"/>
</dbReference>
<dbReference type="GO" id="GO:0003700">
    <property type="term" value="F:DNA-binding transcription factor activity"/>
    <property type="evidence" value="ECO:0007669"/>
    <property type="project" value="TreeGrafter"/>
</dbReference>
<evidence type="ECO:0000256" key="1">
    <source>
        <dbReference type="ARBA" id="ARBA00023015"/>
    </source>
</evidence>
<dbReference type="OrthoDB" id="1097442at2"/>
<dbReference type="Pfam" id="PF01381">
    <property type="entry name" value="HTH_3"/>
    <property type="match status" value="1"/>
</dbReference>
<gene>
    <name evidence="5" type="ORF">EJP67_28890</name>
</gene>
<dbReference type="PROSITE" id="PS50943">
    <property type="entry name" value="HTH_CROC1"/>
    <property type="match status" value="1"/>
</dbReference>
<dbReference type="GO" id="GO:0003677">
    <property type="term" value="F:DNA binding"/>
    <property type="evidence" value="ECO:0007669"/>
    <property type="project" value="UniProtKB-KW"/>
</dbReference>
<dbReference type="Proteomes" id="UP000281118">
    <property type="component" value="Unassembled WGS sequence"/>
</dbReference>
<dbReference type="CDD" id="cd00093">
    <property type="entry name" value="HTH_XRE"/>
    <property type="match status" value="1"/>
</dbReference>
<feature type="domain" description="HTH cro/C1-type" evidence="4">
    <location>
        <begin position="20"/>
        <end position="74"/>
    </location>
</feature>
<comment type="caution">
    <text evidence="5">The sequence shown here is derived from an EMBL/GenBank/DDBJ whole genome shotgun (WGS) entry which is preliminary data.</text>
</comment>
<accession>A0A433MTB8</accession>
<evidence type="ECO:0000256" key="3">
    <source>
        <dbReference type="ARBA" id="ARBA00023163"/>
    </source>
</evidence>
<evidence type="ECO:0000259" key="4">
    <source>
        <dbReference type="PROSITE" id="PS50943"/>
    </source>
</evidence>
<reference evidence="5 6" key="1">
    <citation type="submission" date="2018-12" db="EMBL/GenBank/DDBJ databases">
        <title>The genome sequences of Variovorax guangxiensis DSM 27352.</title>
        <authorList>
            <person name="Gao J."/>
            <person name="Sun J."/>
        </authorList>
    </citation>
    <scope>NUCLEOTIDE SEQUENCE [LARGE SCALE GENOMIC DNA]</scope>
    <source>
        <strain evidence="5 6">DSM 27352</strain>
    </source>
</reference>
<dbReference type="GO" id="GO:0005829">
    <property type="term" value="C:cytosol"/>
    <property type="evidence" value="ECO:0007669"/>
    <property type="project" value="TreeGrafter"/>
</dbReference>